<dbReference type="GO" id="GO:0003824">
    <property type="term" value="F:catalytic activity"/>
    <property type="evidence" value="ECO:0007669"/>
    <property type="project" value="InterPro"/>
</dbReference>
<dbReference type="NCBIfam" id="TIGR04085">
    <property type="entry name" value="rSAM_more_4Fe4S"/>
    <property type="match status" value="1"/>
</dbReference>
<dbReference type="OrthoDB" id="30736at2157"/>
<keyword evidence="3" id="KW-0949">S-adenosyl-L-methionine</keyword>
<evidence type="ECO:0000313" key="9">
    <source>
        <dbReference type="Proteomes" id="UP000199506"/>
    </source>
</evidence>
<dbReference type="InterPro" id="IPR013785">
    <property type="entry name" value="Aldolase_TIM"/>
</dbReference>
<dbReference type="InterPro" id="IPR017200">
    <property type="entry name" value="PqqE-like"/>
</dbReference>
<gene>
    <name evidence="8" type="ORF">SAMN05216439_1534</name>
</gene>
<evidence type="ECO:0000256" key="2">
    <source>
        <dbReference type="ARBA" id="ARBA00022485"/>
    </source>
</evidence>
<dbReference type="NCBIfam" id="TIGR04340">
    <property type="entry name" value="rSAM_ACGX"/>
    <property type="match status" value="1"/>
</dbReference>
<dbReference type="InterPro" id="IPR023885">
    <property type="entry name" value="4Fe4S-binding_SPASM_dom"/>
</dbReference>
<dbReference type="PANTHER" id="PTHR11228">
    <property type="entry name" value="RADICAL SAM DOMAIN PROTEIN"/>
    <property type="match status" value="1"/>
</dbReference>
<feature type="domain" description="Radical SAM core" evidence="7">
    <location>
        <begin position="1"/>
        <end position="224"/>
    </location>
</feature>
<comment type="cofactor">
    <cofactor evidence="1">
        <name>[4Fe-4S] cluster</name>
        <dbReference type="ChEBI" id="CHEBI:49883"/>
    </cofactor>
</comment>
<dbReference type="RefSeq" id="WP_091699320.1">
    <property type="nucleotide sequence ID" value="NZ_FOAK01000005.1"/>
</dbReference>
<dbReference type="GO" id="GO:0046872">
    <property type="term" value="F:metal ion binding"/>
    <property type="evidence" value="ECO:0007669"/>
    <property type="project" value="UniProtKB-KW"/>
</dbReference>
<dbReference type="CDD" id="cd01335">
    <property type="entry name" value="Radical_SAM"/>
    <property type="match status" value="1"/>
</dbReference>
<dbReference type="PROSITE" id="PS51918">
    <property type="entry name" value="RADICAL_SAM"/>
    <property type="match status" value="1"/>
</dbReference>
<keyword evidence="4" id="KW-0479">Metal-binding</keyword>
<evidence type="ECO:0000256" key="3">
    <source>
        <dbReference type="ARBA" id="ARBA00022691"/>
    </source>
</evidence>
<protein>
    <submittedName>
        <fullName evidence="8">Radical SAM/SPASM domain protein, ACGX system</fullName>
    </submittedName>
</protein>
<accession>A0A1H7K735</accession>
<dbReference type="SFLD" id="SFLDG01386">
    <property type="entry name" value="main_SPASM_domain-containing"/>
    <property type="match status" value="1"/>
</dbReference>
<evidence type="ECO:0000256" key="5">
    <source>
        <dbReference type="ARBA" id="ARBA00023004"/>
    </source>
</evidence>
<dbReference type="Pfam" id="PF04055">
    <property type="entry name" value="Radical_SAM"/>
    <property type="match status" value="1"/>
</dbReference>
<dbReference type="SUPFAM" id="SSF102114">
    <property type="entry name" value="Radical SAM enzymes"/>
    <property type="match status" value="1"/>
</dbReference>
<evidence type="ECO:0000256" key="6">
    <source>
        <dbReference type="ARBA" id="ARBA00023014"/>
    </source>
</evidence>
<keyword evidence="6" id="KW-0411">Iron-sulfur</keyword>
<keyword evidence="2" id="KW-0004">4Fe-4S</keyword>
<evidence type="ECO:0000256" key="4">
    <source>
        <dbReference type="ARBA" id="ARBA00022723"/>
    </source>
</evidence>
<dbReference type="EMBL" id="FOAK01000005">
    <property type="protein sequence ID" value="SEK81715.1"/>
    <property type="molecule type" value="Genomic_DNA"/>
</dbReference>
<dbReference type="Pfam" id="PF13186">
    <property type="entry name" value="SPASM"/>
    <property type="match status" value="1"/>
</dbReference>
<dbReference type="InterPro" id="IPR058240">
    <property type="entry name" value="rSAM_sf"/>
</dbReference>
<evidence type="ECO:0000313" key="8">
    <source>
        <dbReference type="EMBL" id="SEK81715.1"/>
    </source>
</evidence>
<dbReference type="AlphaFoldDB" id="A0A1H7K735"/>
<dbReference type="SFLD" id="SFLDG01067">
    <property type="entry name" value="SPASM/twitch_domain_containing"/>
    <property type="match status" value="1"/>
</dbReference>
<evidence type="ECO:0000256" key="1">
    <source>
        <dbReference type="ARBA" id="ARBA00001966"/>
    </source>
</evidence>
<dbReference type="PIRSF" id="PIRSF037420">
    <property type="entry name" value="PQQ_syn_pqqE"/>
    <property type="match status" value="1"/>
</dbReference>
<dbReference type="GO" id="GO:0051539">
    <property type="term" value="F:4 iron, 4 sulfur cluster binding"/>
    <property type="evidence" value="ECO:0007669"/>
    <property type="project" value="UniProtKB-KW"/>
</dbReference>
<organism evidence="8 9">
    <name type="scientific">Methanobrevibacter gottschalkii</name>
    <dbReference type="NCBI Taxonomy" id="190974"/>
    <lineage>
        <taxon>Archaea</taxon>
        <taxon>Methanobacteriati</taxon>
        <taxon>Methanobacteriota</taxon>
        <taxon>Methanomada group</taxon>
        <taxon>Methanobacteria</taxon>
        <taxon>Methanobacteriales</taxon>
        <taxon>Methanobacteriaceae</taxon>
        <taxon>Methanobrevibacter</taxon>
    </lineage>
</organism>
<proteinExistence type="predicted"/>
<reference evidence="8 9" key="1">
    <citation type="submission" date="2016-10" db="EMBL/GenBank/DDBJ databases">
        <authorList>
            <person name="de Groot N.N."/>
        </authorList>
    </citation>
    <scope>NUCLEOTIDE SEQUENCE [LARGE SCALE GENOMIC DNA]</scope>
    <source>
        <strain evidence="8 9">DSM 11978</strain>
    </source>
</reference>
<sequence>MADFFAFQWHILDDCDQRCKHCYIFSEENDKELITMKYEDMEIVLNNCLKFCLKTNRTPYFSITGGDPILHPDFWQLLEMLHEKKIHYSILGNPFHITDEVAKRLKSLSCRQYQLSLDGLRDTHDYFRKPGSFDITLEKIRILQDAGVRASIMTTVSKTNIDEIPDLIDVVVENNACLFSFARYCPTSLEKAAQMTSEEYKNLLAKVWEKYNEYKDSKTFFTLKDHLWTLFLYEKGLYEIPENLNDDIVYDGCNCGNSHLTILPSGDVFACRRMDSKVGNALNESIYDIFMGDNMDEYRQFEKFEKCSRCELLRFCRGCPAVSYGTTHDMYSPDPQCWKVVL</sequence>
<dbReference type="Gene3D" id="3.20.20.70">
    <property type="entry name" value="Aldolase class I"/>
    <property type="match status" value="1"/>
</dbReference>
<dbReference type="STRING" id="190974.SAMN05216439_1534"/>
<dbReference type="InterPro" id="IPR007197">
    <property type="entry name" value="rSAM"/>
</dbReference>
<evidence type="ECO:0000259" key="7">
    <source>
        <dbReference type="PROSITE" id="PS51918"/>
    </source>
</evidence>
<dbReference type="InterPro" id="IPR027583">
    <property type="entry name" value="rSAM_ACGX"/>
</dbReference>
<keyword evidence="5" id="KW-0408">Iron</keyword>
<dbReference type="PANTHER" id="PTHR11228:SF7">
    <property type="entry name" value="PQQA PEPTIDE CYCLASE"/>
    <property type="match status" value="1"/>
</dbReference>
<dbReference type="Proteomes" id="UP000199506">
    <property type="component" value="Unassembled WGS sequence"/>
</dbReference>
<dbReference type="InterPro" id="IPR006638">
    <property type="entry name" value="Elp3/MiaA/NifB-like_rSAM"/>
</dbReference>
<dbReference type="InterPro" id="IPR050377">
    <property type="entry name" value="Radical_SAM_PqqE_MftC-like"/>
</dbReference>
<dbReference type="SMART" id="SM00729">
    <property type="entry name" value="Elp3"/>
    <property type="match status" value="1"/>
</dbReference>
<name>A0A1H7K735_9EURY</name>
<dbReference type="SFLD" id="SFLDS00029">
    <property type="entry name" value="Radical_SAM"/>
    <property type="match status" value="1"/>
</dbReference>